<dbReference type="Pfam" id="PF02563">
    <property type="entry name" value="Poly_export"/>
    <property type="match status" value="1"/>
</dbReference>
<evidence type="ECO:0000313" key="4">
    <source>
        <dbReference type="EMBL" id="EWH09102.1"/>
    </source>
</evidence>
<sequence length="171" mass="18832">MTKLYLYILVLVPSIVLASIDGYKLAAGDTVSIHVYGQDDLSVTSKIDKSGSIKYPFIGKVPLAGKTTDQVNQFITQALMDGYLVNPEVHVYVSSYRPFYIHGQVKKPGAFAYQPELTLSKAIALAGGLTERASSTWILKRTINNQNKSIKADEQTEILPGDIITIEQSFF</sequence>
<dbReference type="Proteomes" id="UP000019276">
    <property type="component" value="Unassembled WGS sequence"/>
</dbReference>
<feature type="domain" description="Soluble ligand binding" evidence="3">
    <location>
        <begin position="99"/>
        <end position="134"/>
    </location>
</feature>
<dbReference type="STRING" id="1328313.DS2_14049"/>
<dbReference type="Pfam" id="PF10531">
    <property type="entry name" value="SLBB"/>
    <property type="match status" value="1"/>
</dbReference>
<keyword evidence="5" id="KW-1185">Reference proteome</keyword>
<name>W7QJH9_9ALTE</name>
<dbReference type="AlphaFoldDB" id="W7QJH9"/>
<dbReference type="GO" id="GO:0015159">
    <property type="term" value="F:polysaccharide transmembrane transporter activity"/>
    <property type="evidence" value="ECO:0007669"/>
    <property type="project" value="InterPro"/>
</dbReference>
<dbReference type="RefSeq" id="WP_035015464.1">
    <property type="nucleotide sequence ID" value="NZ_ARZY01000029.1"/>
</dbReference>
<dbReference type="Gene3D" id="3.30.1950.10">
    <property type="entry name" value="wza like domain"/>
    <property type="match status" value="1"/>
</dbReference>
<dbReference type="InterPro" id="IPR049712">
    <property type="entry name" value="Poly_export"/>
</dbReference>
<dbReference type="EMBL" id="ARZY01000029">
    <property type="protein sequence ID" value="EWH09102.1"/>
    <property type="molecule type" value="Genomic_DNA"/>
</dbReference>
<protein>
    <submittedName>
        <fullName evidence="4">Polysaccharide export protein</fullName>
    </submittedName>
</protein>
<dbReference type="PANTHER" id="PTHR33619">
    <property type="entry name" value="POLYSACCHARIDE EXPORT PROTEIN GFCE-RELATED"/>
    <property type="match status" value="1"/>
</dbReference>
<evidence type="ECO:0000259" key="3">
    <source>
        <dbReference type="Pfam" id="PF10531"/>
    </source>
</evidence>
<dbReference type="InterPro" id="IPR003715">
    <property type="entry name" value="Poly_export_N"/>
</dbReference>
<feature type="domain" description="Polysaccharide export protein N-terminal" evidence="2">
    <location>
        <begin position="21"/>
        <end position="93"/>
    </location>
</feature>
<reference evidence="4 5" key="1">
    <citation type="journal article" date="2014" name="Genome Announc.">
        <title>Draft Genome Sequence of the Agar-Degrading Bacterium Catenovulum sp. Strain DS-2, Isolated from Intestines of Haliotis diversicolor.</title>
        <authorList>
            <person name="Shan D."/>
            <person name="Li X."/>
            <person name="Gu Z."/>
            <person name="Wei G."/>
            <person name="Gao Z."/>
            <person name="Shao Z."/>
        </authorList>
    </citation>
    <scope>NUCLEOTIDE SEQUENCE [LARGE SCALE GENOMIC DNA]</scope>
    <source>
        <strain evidence="4 5">DS-2</strain>
    </source>
</reference>
<comment type="caution">
    <text evidence="4">The sequence shown here is derived from an EMBL/GenBank/DDBJ whole genome shotgun (WGS) entry which is preliminary data.</text>
</comment>
<evidence type="ECO:0000259" key="2">
    <source>
        <dbReference type="Pfam" id="PF02563"/>
    </source>
</evidence>
<evidence type="ECO:0000313" key="5">
    <source>
        <dbReference type="Proteomes" id="UP000019276"/>
    </source>
</evidence>
<dbReference type="InterPro" id="IPR019554">
    <property type="entry name" value="Soluble_ligand-bd"/>
</dbReference>
<keyword evidence="1" id="KW-0732">Signal</keyword>
<dbReference type="eggNOG" id="COG1596">
    <property type="taxonomic scope" value="Bacteria"/>
</dbReference>
<dbReference type="Gene3D" id="3.10.560.10">
    <property type="entry name" value="Outer membrane lipoprotein wza domain like"/>
    <property type="match status" value="1"/>
</dbReference>
<proteinExistence type="predicted"/>
<dbReference type="OrthoDB" id="9808948at2"/>
<dbReference type="PANTHER" id="PTHR33619:SF3">
    <property type="entry name" value="POLYSACCHARIDE EXPORT PROTEIN GFCE-RELATED"/>
    <property type="match status" value="1"/>
</dbReference>
<organism evidence="4 5">
    <name type="scientific">Catenovulum agarivorans DS-2</name>
    <dbReference type="NCBI Taxonomy" id="1328313"/>
    <lineage>
        <taxon>Bacteria</taxon>
        <taxon>Pseudomonadati</taxon>
        <taxon>Pseudomonadota</taxon>
        <taxon>Gammaproteobacteria</taxon>
        <taxon>Alteromonadales</taxon>
        <taxon>Alteromonadaceae</taxon>
        <taxon>Catenovulum</taxon>
    </lineage>
</organism>
<gene>
    <name evidence="4" type="ORF">DS2_14049</name>
</gene>
<accession>W7QJH9</accession>
<evidence type="ECO:0000256" key="1">
    <source>
        <dbReference type="ARBA" id="ARBA00022729"/>
    </source>
</evidence>